<dbReference type="Proteomes" id="UP000620124">
    <property type="component" value="Unassembled WGS sequence"/>
</dbReference>
<dbReference type="EMBL" id="JACAZI010000019">
    <property type="protein sequence ID" value="KAF7340282.1"/>
    <property type="molecule type" value="Genomic_DNA"/>
</dbReference>
<accession>A0A8H6XGW2</accession>
<reference evidence="2" key="1">
    <citation type="submission" date="2020-05" db="EMBL/GenBank/DDBJ databases">
        <title>Mycena genomes resolve the evolution of fungal bioluminescence.</title>
        <authorList>
            <person name="Tsai I.J."/>
        </authorList>
    </citation>
    <scope>NUCLEOTIDE SEQUENCE</scope>
    <source>
        <strain evidence="2">CCC161011</strain>
    </source>
</reference>
<proteinExistence type="predicted"/>
<organism evidence="2 3">
    <name type="scientific">Mycena venus</name>
    <dbReference type="NCBI Taxonomy" id="2733690"/>
    <lineage>
        <taxon>Eukaryota</taxon>
        <taxon>Fungi</taxon>
        <taxon>Dikarya</taxon>
        <taxon>Basidiomycota</taxon>
        <taxon>Agaricomycotina</taxon>
        <taxon>Agaricomycetes</taxon>
        <taxon>Agaricomycetidae</taxon>
        <taxon>Agaricales</taxon>
        <taxon>Marasmiineae</taxon>
        <taxon>Mycenaceae</taxon>
        <taxon>Mycena</taxon>
    </lineage>
</organism>
<dbReference type="Pfam" id="PF12937">
    <property type="entry name" value="F-box-like"/>
    <property type="match status" value="1"/>
</dbReference>
<sequence>MFNALTDDSAHVADIHAEILDVERSISSLRLEKELVLERLRLHKYLASKRLTRLKYWLKIPVLTAFAAERSRDAEIDAKTLELRGSLSALRERRNSYSRVWSLPNEIITEIFIHSLPNYPLCPPLSGSYSPTRLTQICREWRKIAVGTPALWRAVSFTYSIPFAYQLCLCRIWLARSCSVPLSLACGIGVDIRQVLEVFTPHRERWEYLSLHLSLSHLPAIQGPTPLLRQFNLMLQDRHLTRTKVALTEAPLLRTVLLDSTAAEHILLPWAQLTSLTLYTVNRAEYVAILQKASRLVHCELGLVKGLQHNLQPLPVITLRFLESLVLGNPDGKPVTGFLETLIVPALRRLRISESFLAPNPIILFAAFIVKSNCKLQEVCVRGERLVSQASYRKAYPSIKFSFTDRYRTDEEDTNLDTDEESIVSDETWATAV</sequence>
<name>A0A8H6XGW2_9AGAR</name>
<gene>
    <name evidence="2" type="ORF">MVEN_01947200</name>
</gene>
<evidence type="ECO:0000313" key="3">
    <source>
        <dbReference type="Proteomes" id="UP000620124"/>
    </source>
</evidence>
<dbReference type="Gene3D" id="1.20.1280.50">
    <property type="match status" value="1"/>
</dbReference>
<dbReference type="InterPro" id="IPR001810">
    <property type="entry name" value="F-box_dom"/>
</dbReference>
<feature type="domain" description="F-box" evidence="1">
    <location>
        <begin position="101"/>
        <end position="157"/>
    </location>
</feature>
<evidence type="ECO:0000259" key="1">
    <source>
        <dbReference type="Pfam" id="PF12937"/>
    </source>
</evidence>
<dbReference type="OrthoDB" id="2269034at2759"/>
<comment type="caution">
    <text evidence="2">The sequence shown here is derived from an EMBL/GenBank/DDBJ whole genome shotgun (WGS) entry which is preliminary data.</text>
</comment>
<protein>
    <submittedName>
        <fullName evidence="2">F-box domain-containing protein</fullName>
    </submittedName>
</protein>
<evidence type="ECO:0000313" key="2">
    <source>
        <dbReference type="EMBL" id="KAF7340282.1"/>
    </source>
</evidence>
<dbReference type="AlphaFoldDB" id="A0A8H6XGW2"/>
<keyword evidence="3" id="KW-1185">Reference proteome</keyword>